<dbReference type="AlphaFoldDB" id="F4L7B9"/>
<protein>
    <submittedName>
        <fullName evidence="1">DNA alkylation repair enzyme</fullName>
    </submittedName>
</protein>
<dbReference type="KEGG" id="hhy:Halhy_5321"/>
<reference key="2">
    <citation type="submission" date="2011-04" db="EMBL/GenBank/DDBJ databases">
        <title>Complete sequence of chromosome of Haliscomenobacter hydrossis DSM 1100.</title>
        <authorList>
            <consortium name="US DOE Joint Genome Institute (JGI-PGF)"/>
            <person name="Lucas S."/>
            <person name="Han J."/>
            <person name="Lapidus A."/>
            <person name="Bruce D."/>
            <person name="Goodwin L."/>
            <person name="Pitluck S."/>
            <person name="Peters L."/>
            <person name="Kyrpides N."/>
            <person name="Mavromatis K."/>
            <person name="Ivanova N."/>
            <person name="Ovchinnikova G."/>
            <person name="Pagani I."/>
            <person name="Daligault H."/>
            <person name="Detter J.C."/>
            <person name="Han C."/>
            <person name="Land M."/>
            <person name="Hauser L."/>
            <person name="Markowitz V."/>
            <person name="Cheng J.-F."/>
            <person name="Hugenholtz P."/>
            <person name="Woyke T."/>
            <person name="Wu D."/>
            <person name="Verbarg S."/>
            <person name="Frueling A."/>
            <person name="Brambilla E."/>
            <person name="Klenk H.-P."/>
            <person name="Eisen J.A."/>
        </authorList>
    </citation>
    <scope>NUCLEOTIDE SEQUENCE</scope>
    <source>
        <strain>DSM 1100</strain>
    </source>
</reference>
<dbReference type="Proteomes" id="UP000008461">
    <property type="component" value="Chromosome"/>
</dbReference>
<reference evidence="1 2" key="1">
    <citation type="journal article" date="2011" name="Stand. Genomic Sci.">
        <title>Complete genome sequence of Haliscomenobacter hydrossis type strain (O).</title>
        <authorList>
            <consortium name="US DOE Joint Genome Institute (JGI-PGF)"/>
            <person name="Daligault H."/>
            <person name="Lapidus A."/>
            <person name="Zeytun A."/>
            <person name="Nolan M."/>
            <person name="Lucas S."/>
            <person name="Del Rio T.G."/>
            <person name="Tice H."/>
            <person name="Cheng J.F."/>
            <person name="Tapia R."/>
            <person name="Han C."/>
            <person name="Goodwin L."/>
            <person name="Pitluck S."/>
            <person name="Liolios K."/>
            <person name="Pagani I."/>
            <person name="Ivanova N."/>
            <person name="Huntemann M."/>
            <person name="Mavromatis K."/>
            <person name="Mikhailova N."/>
            <person name="Pati A."/>
            <person name="Chen A."/>
            <person name="Palaniappan K."/>
            <person name="Land M."/>
            <person name="Hauser L."/>
            <person name="Brambilla E.M."/>
            <person name="Rohde M."/>
            <person name="Verbarg S."/>
            <person name="Goker M."/>
            <person name="Bristow J."/>
            <person name="Eisen J.A."/>
            <person name="Markowitz V."/>
            <person name="Hugenholtz P."/>
            <person name="Kyrpides N.C."/>
            <person name="Klenk H.P."/>
            <person name="Woyke T."/>
        </authorList>
    </citation>
    <scope>NUCLEOTIDE SEQUENCE [LARGE SCALE GENOMIC DNA]</scope>
    <source>
        <strain evidence="2">ATCC 27775 / DSM 1100 / LMG 10767 / O</strain>
    </source>
</reference>
<sequence>MFLVEPYIHKLENLYREHGNPVFAEGASRYMKYRFPYFGVKTPLRRELAAAFVQEHGLPEGEDLKALCRACFDAEYRDIHYFVGDALRKKIKSLDVSFLDVFEELIGVNSWWDSVDFLAPKLVGGLFLRFPEQIPVYTDRWIESDNFWYQRAAIIFQLGYKEKTDAERLFANVLRRADSKEFFVQKGAGWALREYAKVNPVAVQNFVEGHKLPALTAREALRIIKANA</sequence>
<dbReference type="eggNOG" id="COG4912">
    <property type="taxonomic scope" value="Bacteria"/>
</dbReference>
<dbReference type="STRING" id="760192.Halhy_5321"/>
<dbReference type="SUPFAM" id="SSF48371">
    <property type="entry name" value="ARM repeat"/>
    <property type="match status" value="1"/>
</dbReference>
<dbReference type="InterPro" id="IPR014825">
    <property type="entry name" value="DNA_alkylation"/>
</dbReference>
<dbReference type="RefSeq" id="WP_013767680.1">
    <property type="nucleotide sequence ID" value="NC_015510.1"/>
</dbReference>
<dbReference type="InterPro" id="IPR016024">
    <property type="entry name" value="ARM-type_fold"/>
</dbReference>
<dbReference type="OrthoDB" id="9775346at2"/>
<keyword evidence="2" id="KW-1185">Reference proteome</keyword>
<dbReference type="PANTHER" id="PTHR34070">
    <property type="entry name" value="ARMADILLO-TYPE FOLD"/>
    <property type="match status" value="1"/>
</dbReference>
<dbReference type="CDD" id="cd07064">
    <property type="entry name" value="AlkD_like_1"/>
    <property type="match status" value="1"/>
</dbReference>
<dbReference type="HOGENOM" id="CLU_079880_1_0_10"/>
<gene>
    <name evidence="1" type="ordered locus">Halhy_5321</name>
</gene>
<dbReference type="Gene3D" id="1.25.10.90">
    <property type="match status" value="1"/>
</dbReference>
<dbReference type="Pfam" id="PF08713">
    <property type="entry name" value="DNA_alkylation"/>
    <property type="match status" value="1"/>
</dbReference>
<proteinExistence type="predicted"/>
<dbReference type="PANTHER" id="PTHR34070:SF1">
    <property type="entry name" value="DNA ALKYLATION REPAIR PROTEIN"/>
    <property type="match status" value="1"/>
</dbReference>
<organism evidence="1 2">
    <name type="scientific">Haliscomenobacter hydrossis (strain ATCC 27775 / DSM 1100 / LMG 10767 / O)</name>
    <dbReference type="NCBI Taxonomy" id="760192"/>
    <lineage>
        <taxon>Bacteria</taxon>
        <taxon>Pseudomonadati</taxon>
        <taxon>Bacteroidota</taxon>
        <taxon>Saprospiria</taxon>
        <taxon>Saprospirales</taxon>
        <taxon>Haliscomenobacteraceae</taxon>
        <taxon>Haliscomenobacter</taxon>
    </lineage>
</organism>
<name>F4L7B9_HALH1</name>
<accession>F4L7B9</accession>
<evidence type="ECO:0000313" key="1">
    <source>
        <dbReference type="EMBL" id="AEE53146.1"/>
    </source>
</evidence>
<evidence type="ECO:0000313" key="2">
    <source>
        <dbReference type="Proteomes" id="UP000008461"/>
    </source>
</evidence>
<dbReference type="EMBL" id="CP002691">
    <property type="protein sequence ID" value="AEE53146.1"/>
    <property type="molecule type" value="Genomic_DNA"/>
</dbReference>